<evidence type="ECO:0000259" key="3">
    <source>
        <dbReference type="Pfam" id="PF00015"/>
    </source>
</evidence>
<dbReference type="SUPFAM" id="SSF58104">
    <property type="entry name" value="Methyl-accepting chemotaxis protein (MCP) signaling domain"/>
    <property type="match status" value="1"/>
</dbReference>
<dbReference type="InterPro" id="IPR051310">
    <property type="entry name" value="MCP_chemotaxis"/>
</dbReference>
<sequence length="184" mass="19419">MTDALPQRRVVPCGVEVHKLMEQTAVVAREAELAVSTVTDTMGRISTSSRRIGDIVGVMDSIAFQTNLLALKEVGGGSQVVEQAGATIDQVVRGVRRGAALMGDISTGTREQSLLLQLVNRTLSTMDGVTQQNATLVEESLAAIVSLQEQATQQEPCHAGLLRRLGVVRLYRGTGLNPLAAGAG</sequence>
<keyword evidence="5" id="KW-1185">Reference proteome</keyword>
<organism evidence="4 5">
    <name type="scientific">Duganella aceris</name>
    <dbReference type="NCBI Taxonomy" id="2703883"/>
    <lineage>
        <taxon>Bacteria</taxon>
        <taxon>Pseudomonadati</taxon>
        <taxon>Pseudomonadota</taxon>
        <taxon>Betaproteobacteria</taxon>
        <taxon>Burkholderiales</taxon>
        <taxon>Oxalobacteraceae</taxon>
        <taxon>Telluria group</taxon>
        <taxon>Duganella</taxon>
    </lineage>
</organism>
<gene>
    <name evidence="4" type="ORF">GW587_05255</name>
</gene>
<dbReference type="Pfam" id="PF00015">
    <property type="entry name" value="MCPsignal"/>
    <property type="match status" value="1"/>
</dbReference>
<dbReference type="PANTHER" id="PTHR43531">
    <property type="entry name" value="PROTEIN ICFG"/>
    <property type="match status" value="1"/>
</dbReference>
<feature type="domain" description="Methyl-accepting transducer" evidence="3">
    <location>
        <begin position="22"/>
        <end position="71"/>
    </location>
</feature>
<dbReference type="PANTHER" id="PTHR43531:SF14">
    <property type="entry name" value="METHYL-ACCEPTING CHEMOTAXIS PROTEIN I-RELATED"/>
    <property type="match status" value="1"/>
</dbReference>
<name>A0ABX0FGF8_9BURK</name>
<evidence type="ECO:0000256" key="2">
    <source>
        <dbReference type="ARBA" id="ARBA00029447"/>
    </source>
</evidence>
<comment type="similarity">
    <text evidence="2">Belongs to the methyl-accepting chemotaxis (MCP) protein family.</text>
</comment>
<dbReference type="EMBL" id="JAADJT010000002">
    <property type="protein sequence ID" value="NGZ83665.1"/>
    <property type="molecule type" value="Genomic_DNA"/>
</dbReference>
<accession>A0ABX0FGF8</accession>
<keyword evidence="1" id="KW-0488">Methylation</keyword>
<dbReference type="RefSeq" id="WP_166099499.1">
    <property type="nucleotide sequence ID" value="NZ_JAADJT010000002.1"/>
</dbReference>
<evidence type="ECO:0000313" key="5">
    <source>
        <dbReference type="Proteomes" id="UP000666369"/>
    </source>
</evidence>
<comment type="caution">
    <text evidence="4">The sequence shown here is derived from an EMBL/GenBank/DDBJ whole genome shotgun (WGS) entry which is preliminary data.</text>
</comment>
<reference evidence="5" key="1">
    <citation type="submission" date="2023-07" db="EMBL/GenBank/DDBJ databases">
        <title>Duganella aceri sp. nov., isolated from tree sap.</title>
        <authorList>
            <person name="Kim I.S."/>
        </authorList>
    </citation>
    <scope>NUCLEOTIDE SEQUENCE [LARGE SCALE GENOMIC DNA]</scope>
    <source>
        <strain evidence="5">SAP-35</strain>
    </source>
</reference>
<dbReference type="Gene3D" id="1.10.287.950">
    <property type="entry name" value="Methyl-accepting chemotaxis protein"/>
    <property type="match status" value="2"/>
</dbReference>
<evidence type="ECO:0000256" key="1">
    <source>
        <dbReference type="ARBA" id="ARBA00022481"/>
    </source>
</evidence>
<proteinExistence type="inferred from homology"/>
<protein>
    <recommendedName>
        <fullName evidence="3">Methyl-accepting transducer domain-containing protein</fullName>
    </recommendedName>
</protein>
<evidence type="ECO:0000313" key="4">
    <source>
        <dbReference type="EMBL" id="NGZ83665.1"/>
    </source>
</evidence>
<dbReference type="InterPro" id="IPR004089">
    <property type="entry name" value="MCPsignal_dom"/>
</dbReference>
<dbReference type="Proteomes" id="UP000666369">
    <property type="component" value="Unassembled WGS sequence"/>
</dbReference>